<gene>
    <name evidence="1" type="ORF">DPMN_007107</name>
</gene>
<reference evidence="1" key="2">
    <citation type="submission" date="2020-11" db="EMBL/GenBank/DDBJ databases">
        <authorList>
            <person name="McCartney M.A."/>
            <person name="Auch B."/>
            <person name="Kono T."/>
            <person name="Mallez S."/>
            <person name="Becker A."/>
            <person name="Gohl D.M."/>
            <person name="Silverstein K.A.T."/>
            <person name="Koren S."/>
            <person name="Bechman K.B."/>
            <person name="Herman A."/>
            <person name="Abrahante J.E."/>
            <person name="Garbe J."/>
        </authorList>
    </citation>
    <scope>NUCLEOTIDE SEQUENCE</scope>
    <source>
        <strain evidence="1">Duluth1</strain>
        <tissue evidence="1">Whole animal</tissue>
    </source>
</reference>
<evidence type="ECO:0000313" key="1">
    <source>
        <dbReference type="EMBL" id="KAH3883157.1"/>
    </source>
</evidence>
<evidence type="ECO:0000313" key="2">
    <source>
        <dbReference type="Proteomes" id="UP000828390"/>
    </source>
</evidence>
<protein>
    <submittedName>
        <fullName evidence="1">Uncharacterized protein</fullName>
    </submittedName>
</protein>
<proteinExistence type="predicted"/>
<accession>A0A9D4RYE8</accession>
<dbReference type="Proteomes" id="UP000828390">
    <property type="component" value="Unassembled WGS sequence"/>
</dbReference>
<organism evidence="1 2">
    <name type="scientific">Dreissena polymorpha</name>
    <name type="common">Zebra mussel</name>
    <name type="synonym">Mytilus polymorpha</name>
    <dbReference type="NCBI Taxonomy" id="45954"/>
    <lineage>
        <taxon>Eukaryota</taxon>
        <taxon>Metazoa</taxon>
        <taxon>Spiralia</taxon>
        <taxon>Lophotrochozoa</taxon>
        <taxon>Mollusca</taxon>
        <taxon>Bivalvia</taxon>
        <taxon>Autobranchia</taxon>
        <taxon>Heteroconchia</taxon>
        <taxon>Euheterodonta</taxon>
        <taxon>Imparidentia</taxon>
        <taxon>Neoheterodontei</taxon>
        <taxon>Myida</taxon>
        <taxon>Dreissenoidea</taxon>
        <taxon>Dreissenidae</taxon>
        <taxon>Dreissena</taxon>
    </lineage>
</organism>
<dbReference type="AlphaFoldDB" id="A0A9D4RYE8"/>
<name>A0A9D4RYE8_DREPO</name>
<reference evidence="1" key="1">
    <citation type="journal article" date="2019" name="bioRxiv">
        <title>The Genome of the Zebra Mussel, Dreissena polymorpha: A Resource for Invasive Species Research.</title>
        <authorList>
            <person name="McCartney M.A."/>
            <person name="Auch B."/>
            <person name="Kono T."/>
            <person name="Mallez S."/>
            <person name="Zhang Y."/>
            <person name="Obille A."/>
            <person name="Becker A."/>
            <person name="Abrahante J.E."/>
            <person name="Garbe J."/>
            <person name="Badalamenti J.P."/>
            <person name="Herman A."/>
            <person name="Mangelson H."/>
            <person name="Liachko I."/>
            <person name="Sullivan S."/>
            <person name="Sone E.D."/>
            <person name="Koren S."/>
            <person name="Silverstein K.A.T."/>
            <person name="Beckman K.B."/>
            <person name="Gohl D.M."/>
        </authorList>
    </citation>
    <scope>NUCLEOTIDE SEQUENCE</scope>
    <source>
        <strain evidence="1">Duluth1</strain>
        <tissue evidence="1">Whole animal</tissue>
    </source>
</reference>
<sequence>MAARGAQAEEYIARFLRHVVRSDRRCKKKSELIDPREKKIDWNRIHSVLWERRVSRLLSGYTGMKTPVKRED</sequence>
<comment type="caution">
    <text evidence="1">The sequence shown here is derived from an EMBL/GenBank/DDBJ whole genome shotgun (WGS) entry which is preliminary data.</text>
</comment>
<keyword evidence="2" id="KW-1185">Reference proteome</keyword>
<dbReference type="EMBL" id="JAIWYP010000001">
    <property type="protein sequence ID" value="KAH3883157.1"/>
    <property type="molecule type" value="Genomic_DNA"/>
</dbReference>